<sequence length="161" mass="17736">MSNETNWLKDLPPFQPDEDPQRAERVQKRVLQKLDEPVESEEIAMKPKMTFHRIRPLIFAAAAVAVGAVSLITANAATGGELFSKLSIYLNGEKQDYDVELVSQDDSQLTYKIKDENGNEYTYQENSNSVEIQADGDVADGEVEVEVSGNASDLPAADTAE</sequence>
<dbReference type="Proteomes" id="UP000016662">
    <property type="component" value="Unassembled WGS sequence"/>
</dbReference>
<gene>
    <name evidence="3" type="ORF">RUMCAL_02673</name>
</gene>
<proteinExistence type="predicted"/>
<feature type="transmembrane region" description="Helical" evidence="2">
    <location>
        <begin position="57"/>
        <end position="77"/>
    </location>
</feature>
<organism evidence="3 4">
    <name type="scientific">Ruminococcus callidus ATCC 27760</name>
    <dbReference type="NCBI Taxonomy" id="411473"/>
    <lineage>
        <taxon>Bacteria</taxon>
        <taxon>Bacillati</taxon>
        <taxon>Bacillota</taxon>
        <taxon>Clostridia</taxon>
        <taxon>Eubacteriales</taxon>
        <taxon>Oscillospiraceae</taxon>
        <taxon>Ruminococcus</taxon>
    </lineage>
</organism>
<reference evidence="3 4" key="1">
    <citation type="submission" date="2013-07" db="EMBL/GenBank/DDBJ databases">
        <authorList>
            <person name="Weinstock G."/>
            <person name="Sodergren E."/>
            <person name="Wylie T."/>
            <person name="Fulton L."/>
            <person name="Fulton R."/>
            <person name="Fronick C."/>
            <person name="O'Laughlin M."/>
            <person name="Godfrey J."/>
            <person name="Miner T."/>
            <person name="Herter B."/>
            <person name="Appelbaum E."/>
            <person name="Cordes M."/>
            <person name="Lek S."/>
            <person name="Wollam A."/>
            <person name="Pepin K.H."/>
            <person name="Palsikar V.B."/>
            <person name="Mitreva M."/>
            <person name="Wilson R.K."/>
        </authorList>
    </citation>
    <scope>NUCLEOTIDE SEQUENCE [LARGE SCALE GENOMIC DNA]</scope>
    <source>
        <strain evidence="3 4">ATCC 27760</strain>
    </source>
</reference>
<protein>
    <submittedName>
        <fullName evidence="3">Signal peptide protein, YSIRK family</fullName>
    </submittedName>
</protein>
<keyword evidence="2" id="KW-0812">Transmembrane</keyword>
<dbReference type="RefSeq" id="WP_021680854.1">
    <property type="nucleotide sequence ID" value="NZ_KI260310.1"/>
</dbReference>
<evidence type="ECO:0000313" key="3">
    <source>
        <dbReference type="EMBL" id="ERJ91132.1"/>
    </source>
</evidence>
<dbReference type="PATRIC" id="fig|411473.3.peg.2242"/>
<evidence type="ECO:0000313" key="4">
    <source>
        <dbReference type="Proteomes" id="UP000016662"/>
    </source>
</evidence>
<keyword evidence="2" id="KW-1133">Transmembrane helix</keyword>
<dbReference type="HOGENOM" id="CLU_1642467_0_0_9"/>
<accession>U2KFV9</accession>
<dbReference type="EMBL" id="AWVF01000329">
    <property type="protein sequence ID" value="ERJ91132.1"/>
    <property type="molecule type" value="Genomic_DNA"/>
</dbReference>
<comment type="caution">
    <text evidence="3">The sequence shown here is derived from an EMBL/GenBank/DDBJ whole genome shotgun (WGS) entry which is preliminary data.</text>
</comment>
<dbReference type="AlphaFoldDB" id="U2KFV9"/>
<keyword evidence="4" id="KW-1185">Reference proteome</keyword>
<keyword evidence="2" id="KW-0472">Membrane</keyword>
<evidence type="ECO:0000256" key="1">
    <source>
        <dbReference type="SAM" id="MobiDB-lite"/>
    </source>
</evidence>
<feature type="region of interest" description="Disordered" evidence="1">
    <location>
        <begin position="1"/>
        <end position="26"/>
    </location>
</feature>
<evidence type="ECO:0000256" key="2">
    <source>
        <dbReference type="SAM" id="Phobius"/>
    </source>
</evidence>
<name>U2KFV9_9FIRM</name>
<dbReference type="STRING" id="411473.RUMCAL_02673"/>